<name>A0A2A4TA70_9DELT</name>
<evidence type="ECO:0000256" key="3">
    <source>
        <dbReference type="ARBA" id="ARBA00023274"/>
    </source>
</evidence>
<dbReference type="PANTHER" id="PTHR11700">
    <property type="entry name" value="30S RIBOSOMAL PROTEIN S10 FAMILY MEMBER"/>
    <property type="match status" value="1"/>
</dbReference>
<evidence type="ECO:0000256" key="1">
    <source>
        <dbReference type="ARBA" id="ARBA00007102"/>
    </source>
</evidence>
<evidence type="ECO:0000256" key="4">
    <source>
        <dbReference type="HAMAP-Rule" id="MF_00508"/>
    </source>
</evidence>
<dbReference type="InterPro" id="IPR027486">
    <property type="entry name" value="Ribosomal_uS10_dom"/>
</dbReference>
<dbReference type="GO" id="GO:0003735">
    <property type="term" value="F:structural constituent of ribosome"/>
    <property type="evidence" value="ECO:0007669"/>
    <property type="project" value="InterPro"/>
</dbReference>
<organism evidence="6 7">
    <name type="scientific">SAR324 cluster bacterium</name>
    <dbReference type="NCBI Taxonomy" id="2024889"/>
    <lineage>
        <taxon>Bacteria</taxon>
        <taxon>Deltaproteobacteria</taxon>
        <taxon>SAR324 cluster</taxon>
    </lineage>
</organism>
<accession>A0A2A4TA70</accession>
<keyword evidence="3 4" id="KW-0687">Ribonucleoprotein</keyword>
<evidence type="ECO:0000313" key="6">
    <source>
        <dbReference type="EMBL" id="PCI30526.1"/>
    </source>
</evidence>
<feature type="domain" description="Small ribosomal subunit protein uS10" evidence="5">
    <location>
        <begin position="6"/>
        <end position="100"/>
    </location>
</feature>
<dbReference type="GO" id="GO:1990904">
    <property type="term" value="C:ribonucleoprotein complex"/>
    <property type="evidence" value="ECO:0007669"/>
    <property type="project" value="UniProtKB-KW"/>
</dbReference>
<dbReference type="InterPro" id="IPR001848">
    <property type="entry name" value="Ribosomal_uS10"/>
</dbReference>
<dbReference type="NCBIfam" id="TIGR01049">
    <property type="entry name" value="rpsJ_bact"/>
    <property type="match status" value="1"/>
</dbReference>
<evidence type="ECO:0000313" key="7">
    <source>
        <dbReference type="Proteomes" id="UP000218113"/>
    </source>
</evidence>
<dbReference type="SUPFAM" id="SSF54999">
    <property type="entry name" value="Ribosomal protein S10"/>
    <property type="match status" value="1"/>
</dbReference>
<dbReference type="InterPro" id="IPR018268">
    <property type="entry name" value="Ribosomal_uS10_CS"/>
</dbReference>
<dbReference type="SMART" id="SM01403">
    <property type="entry name" value="Ribosomal_S10"/>
    <property type="match status" value="1"/>
</dbReference>
<reference evidence="7" key="1">
    <citation type="submission" date="2017-08" db="EMBL/GenBank/DDBJ databases">
        <title>A dynamic microbial community with high functional redundancy inhabits the cold, oxic subseafloor aquifer.</title>
        <authorList>
            <person name="Tully B.J."/>
            <person name="Wheat C.G."/>
            <person name="Glazer B.T."/>
            <person name="Huber J.A."/>
        </authorList>
    </citation>
    <scope>NUCLEOTIDE SEQUENCE [LARGE SCALE GENOMIC DNA]</scope>
</reference>
<evidence type="ECO:0000259" key="5">
    <source>
        <dbReference type="SMART" id="SM01403"/>
    </source>
</evidence>
<dbReference type="GO" id="GO:0005840">
    <property type="term" value="C:ribosome"/>
    <property type="evidence" value="ECO:0007669"/>
    <property type="project" value="UniProtKB-KW"/>
</dbReference>
<dbReference type="PRINTS" id="PR00971">
    <property type="entry name" value="RIBOSOMALS10"/>
</dbReference>
<dbReference type="GO" id="GO:0006412">
    <property type="term" value="P:translation"/>
    <property type="evidence" value="ECO:0007669"/>
    <property type="project" value="UniProtKB-UniRule"/>
</dbReference>
<protein>
    <recommendedName>
        <fullName evidence="4">Small ribosomal subunit protein uS10</fullName>
    </recommendedName>
</protein>
<dbReference type="PROSITE" id="PS00361">
    <property type="entry name" value="RIBOSOMAL_S10"/>
    <property type="match status" value="1"/>
</dbReference>
<dbReference type="AlphaFoldDB" id="A0A2A4TA70"/>
<gene>
    <name evidence="4" type="primary">rpsJ</name>
    <name evidence="6" type="ORF">COB67_01715</name>
</gene>
<keyword evidence="2 4" id="KW-0689">Ribosomal protein</keyword>
<dbReference type="FunFam" id="3.30.70.600:FF:000003">
    <property type="entry name" value="30S ribosomal protein S10"/>
    <property type="match status" value="1"/>
</dbReference>
<comment type="function">
    <text evidence="4">Involved in the binding of tRNA to the ribosomes.</text>
</comment>
<dbReference type="NCBIfam" id="NF001861">
    <property type="entry name" value="PRK00596.1"/>
    <property type="match status" value="1"/>
</dbReference>
<sequence>MTQKIRVNFKAFDAAQLDKAVKEIVSIVKRSGANVVGPIPLPTKKQSICVLRSPHVNKKSREQFQFHTHKRLLYITETTPQTMDSLMKLDVSAGVQVDIKLK</sequence>
<dbReference type="GO" id="GO:0000049">
    <property type="term" value="F:tRNA binding"/>
    <property type="evidence" value="ECO:0007669"/>
    <property type="project" value="UniProtKB-UniRule"/>
</dbReference>
<evidence type="ECO:0000256" key="2">
    <source>
        <dbReference type="ARBA" id="ARBA00022980"/>
    </source>
</evidence>
<proteinExistence type="inferred from homology"/>
<dbReference type="Proteomes" id="UP000218113">
    <property type="component" value="Unassembled WGS sequence"/>
</dbReference>
<dbReference type="InterPro" id="IPR036838">
    <property type="entry name" value="Ribosomal_uS10_dom_sf"/>
</dbReference>
<dbReference type="HAMAP" id="MF_00508">
    <property type="entry name" value="Ribosomal_uS10"/>
    <property type="match status" value="1"/>
</dbReference>
<dbReference type="EMBL" id="NVSR01000004">
    <property type="protein sequence ID" value="PCI30526.1"/>
    <property type="molecule type" value="Genomic_DNA"/>
</dbReference>
<dbReference type="Pfam" id="PF00338">
    <property type="entry name" value="Ribosomal_S10"/>
    <property type="match status" value="1"/>
</dbReference>
<dbReference type="Gene3D" id="3.30.70.600">
    <property type="entry name" value="Ribosomal protein S10 domain"/>
    <property type="match status" value="1"/>
</dbReference>
<comment type="subunit">
    <text evidence="4">Part of the 30S ribosomal subunit.</text>
</comment>
<comment type="caution">
    <text evidence="6">The sequence shown here is derived from an EMBL/GenBank/DDBJ whole genome shotgun (WGS) entry which is preliminary data.</text>
</comment>
<comment type="similarity">
    <text evidence="1 4">Belongs to the universal ribosomal protein uS10 family.</text>
</comment>